<protein>
    <recommendedName>
        <fullName evidence="3">Porin</fullName>
    </recommendedName>
</protein>
<keyword evidence="2" id="KW-1185">Reference proteome</keyword>
<dbReference type="Pfam" id="PF19577">
    <property type="entry name" value="DcaP"/>
    <property type="match status" value="1"/>
</dbReference>
<dbReference type="RefSeq" id="WP_067080668.1">
    <property type="nucleotide sequence ID" value="NZ_LRFG02000001.1"/>
</dbReference>
<evidence type="ECO:0000313" key="1">
    <source>
        <dbReference type="EMBL" id="PCO06722.1"/>
    </source>
</evidence>
<dbReference type="InterPro" id="IPR045748">
    <property type="entry name" value="DcaP"/>
</dbReference>
<organism evidence="1 2">
    <name type="scientific">Microbulbifer flavimaris</name>
    <dbReference type="NCBI Taxonomy" id="1781068"/>
    <lineage>
        <taxon>Bacteria</taxon>
        <taxon>Pseudomonadati</taxon>
        <taxon>Pseudomonadota</taxon>
        <taxon>Gammaproteobacteria</taxon>
        <taxon>Cellvibrionales</taxon>
        <taxon>Microbulbiferaceae</taxon>
        <taxon>Microbulbifer</taxon>
    </lineage>
</organism>
<evidence type="ECO:0008006" key="3">
    <source>
        <dbReference type="Google" id="ProtNLM"/>
    </source>
</evidence>
<dbReference type="EMBL" id="LRFG02000001">
    <property type="protein sequence ID" value="PCO06722.1"/>
    <property type="molecule type" value="Genomic_DNA"/>
</dbReference>
<proteinExistence type="predicted"/>
<comment type="caution">
    <text evidence="1">The sequence shown here is derived from an EMBL/GenBank/DDBJ whole genome shotgun (WGS) entry which is preliminary data.</text>
</comment>
<dbReference type="SUPFAM" id="SSF56935">
    <property type="entry name" value="Porins"/>
    <property type="match status" value="1"/>
</dbReference>
<dbReference type="Proteomes" id="UP000218427">
    <property type="component" value="Unassembled WGS sequence"/>
</dbReference>
<reference evidence="1" key="1">
    <citation type="submission" date="2017-08" db="EMBL/GenBank/DDBJ databases">
        <title>Microbulbifer marisrubri sp. nov., a halophilic alphaproteobacterium isolated from marine sediment of the Yellow Sea, China.</title>
        <authorList>
            <person name="Zhang G."/>
            <person name="Xiong Q."/>
        </authorList>
    </citation>
    <scope>NUCLEOTIDE SEQUENCE [LARGE SCALE GENOMIC DNA]</scope>
    <source>
        <strain evidence="1">WRN-8</strain>
    </source>
</reference>
<evidence type="ECO:0000313" key="2">
    <source>
        <dbReference type="Proteomes" id="UP000218427"/>
    </source>
</evidence>
<gene>
    <name evidence="1" type="ORF">AWR36_002965</name>
</gene>
<accession>A0ABX4I482</accession>
<sequence>MPLVGLAGDDGTPGYFSPPEVNLYTNIMLDAGYQKYTNDPDWFDVVRPTRLPAFEEEYEPDGKWFQGVRQSRMGFKGTSQTPCGEVKTHFEYEMFGVGDDAGQTTFRLRHAWGEFCQVGAGQTWSVFMDPDIFPNSVEYWGPSGMVFFRNVQLRWTPWQEDDSSFAISIERPGASRDFTPYEDRIELQNIRPHLRWPDIAAHYRAGADWGYLQVAGIVRRIEWEDILDDEFDLSGDETGWGINVTSNIKMGYTVAKLGVVYGEGVQNYMNDAPADIGAVLQPDNPVTPITGEALPMLGLSAFLDVNWNKQWTSTIGYSSLDINTTDGQLDEAFEKGEYALVNLLYHPTDKVFLGPELQYAERENARDGFRSHDFRVQFSIKYMFDMTLRGD</sequence>
<name>A0ABX4I482_9GAMM</name>